<dbReference type="EMBL" id="SPQB01000018">
    <property type="protein sequence ID" value="TFU32797.1"/>
    <property type="molecule type" value="Genomic_DNA"/>
</dbReference>
<feature type="transmembrane region" description="Helical" evidence="1">
    <location>
        <begin position="55"/>
        <end position="77"/>
    </location>
</feature>
<reference evidence="2 3" key="1">
    <citation type="submission" date="2019-03" db="EMBL/GenBank/DDBJ databases">
        <title>Diversity of the mouse oral microbiome.</title>
        <authorList>
            <person name="Joseph S."/>
            <person name="Aduse-Opoku J."/>
            <person name="Curtis M."/>
            <person name="Wade W."/>
            <person name="Hashim A."/>
        </authorList>
    </citation>
    <scope>NUCLEOTIDE SEQUENCE [LARGE SCALE GENOMIC DNA]</scope>
    <source>
        <strain evidence="2 3">P1012</strain>
    </source>
</reference>
<keyword evidence="1" id="KW-0812">Transmembrane</keyword>
<protein>
    <submittedName>
        <fullName evidence="2">Uncharacterized protein</fullName>
    </submittedName>
</protein>
<evidence type="ECO:0000256" key="1">
    <source>
        <dbReference type="SAM" id="Phobius"/>
    </source>
</evidence>
<dbReference type="RefSeq" id="WP_135114456.1">
    <property type="nucleotide sequence ID" value="NZ_JADGLL010000018.1"/>
</dbReference>
<accession>A0A4Y9FWY9</accession>
<keyword evidence="1" id="KW-1133">Transmembrane helix</keyword>
<feature type="transmembrane region" description="Helical" evidence="1">
    <location>
        <begin position="12"/>
        <end position="35"/>
    </location>
</feature>
<sequence length="98" mass="10224">MSDTKTQPGTRWAGIVWGALFALAAGAGILILAVPDPDAVAGWIRPMLFGLRPEWFGAVVPLTIGALVIALGVYFVVRRERGRPAPAAAVEADAAQDA</sequence>
<comment type="caution">
    <text evidence="2">The sequence shown here is derived from an EMBL/GenBank/DDBJ whole genome shotgun (WGS) entry which is preliminary data.</text>
</comment>
<keyword evidence="3" id="KW-1185">Reference proteome</keyword>
<evidence type="ECO:0000313" key="2">
    <source>
        <dbReference type="EMBL" id="TFU32797.1"/>
    </source>
</evidence>
<dbReference type="AlphaFoldDB" id="A0A4Y9FWY9"/>
<proteinExistence type="predicted"/>
<keyword evidence="1" id="KW-0472">Membrane</keyword>
<evidence type="ECO:0000313" key="3">
    <source>
        <dbReference type="Proteomes" id="UP000298358"/>
    </source>
</evidence>
<gene>
    <name evidence="2" type="ORF">E4U02_08705</name>
</gene>
<name>A0A4Y9FWY9_9MICO</name>
<organism evidence="2 3">
    <name type="scientific">Microbacterium paludicola</name>
    <dbReference type="NCBI Taxonomy" id="300019"/>
    <lineage>
        <taxon>Bacteria</taxon>
        <taxon>Bacillati</taxon>
        <taxon>Actinomycetota</taxon>
        <taxon>Actinomycetes</taxon>
        <taxon>Micrococcales</taxon>
        <taxon>Microbacteriaceae</taxon>
        <taxon>Microbacterium</taxon>
    </lineage>
</organism>
<dbReference type="Proteomes" id="UP000298358">
    <property type="component" value="Unassembled WGS sequence"/>
</dbReference>